<evidence type="ECO:0000256" key="3">
    <source>
        <dbReference type="ARBA" id="ARBA00022723"/>
    </source>
</evidence>
<comment type="similarity">
    <text evidence="2">Belongs to the metallo-dependent hydrolases superfamily. Adenosine and AMP deaminases family.</text>
</comment>
<evidence type="ECO:0000259" key="8">
    <source>
        <dbReference type="Pfam" id="PF00962"/>
    </source>
</evidence>
<dbReference type="PATRIC" id="fig|45065.4.peg.1227"/>
<dbReference type="InterPro" id="IPR006330">
    <property type="entry name" value="Ado/ade_deaminase"/>
</dbReference>
<dbReference type="GO" id="GO:0046103">
    <property type="term" value="P:inosine biosynthetic process"/>
    <property type="evidence" value="ECO:0007669"/>
    <property type="project" value="TreeGrafter"/>
</dbReference>
<dbReference type="GO" id="GO:0046872">
    <property type="term" value="F:metal ion binding"/>
    <property type="evidence" value="ECO:0007669"/>
    <property type="project" value="UniProtKB-KW"/>
</dbReference>
<dbReference type="GO" id="GO:0006154">
    <property type="term" value="P:adenosine catabolic process"/>
    <property type="evidence" value="ECO:0007669"/>
    <property type="project" value="TreeGrafter"/>
</dbReference>
<dbReference type="PANTHER" id="PTHR11409">
    <property type="entry name" value="ADENOSINE DEAMINASE"/>
    <property type="match status" value="1"/>
</dbReference>
<dbReference type="AlphaFoldDB" id="A0A0W0TVG9"/>
<accession>A0A0W0TVG9</accession>
<dbReference type="STRING" id="45065.Lgee_1142"/>
<dbReference type="PANTHER" id="PTHR11409:SF42">
    <property type="entry name" value="ADENOSINE DEAMINASE-LIKE PROTEIN"/>
    <property type="match status" value="1"/>
</dbReference>
<dbReference type="Gene3D" id="3.20.20.140">
    <property type="entry name" value="Metal-dependent hydrolases"/>
    <property type="match status" value="1"/>
</dbReference>
<keyword evidence="6" id="KW-0546">Nucleotide metabolism</keyword>
<feature type="domain" description="Adenosine deaminase" evidence="8">
    <location>
        <begin position="196"/>
        <end position="532"/>
    </location>
</feature>
<reference evidence="9 10" key="1">
    <citation type="submission" date="2015-11" db="EMBL/GenBank/DDBJ databases">
        <title>Genomic analysis of 38 Legionella species identifies large and diverse effector repertoires.</title>
        <authorList>
            <person name="Burstein D."/>
            <person name="Amaro F."/>
            <person name="Zusman T."/>
            <person name="Lifshitz Z."/>
            <person name="Cohen O."/>
            <person name="Gilbert J.A."/>
            <person name="Pupko T."/>
            <person name="Shuman H.A."/>
            <person name="Segal G."/>
        </authorList>
    </citation>
    <scope>NUCLEOTIDE SEQUENCE [LARGE SCALE GENOMIC DNA]</scope>
    <source>
        <strain evidence="9 10">ATCC 49504</strain>
    </source>
</reference>
<dbReference type="EMBL" id="LNYC01000044">
    <property type="protein sequence ID" value="KTC99650.1"/>
    <property type="molecule type" value="Genomic_DNA"/>
</dbReference>
<dbReference type="InterPro" id="IPR032466">
    <property type="entry name" value="Metal_Hydrolase"/>
</dbReference>
<name>A0A0W0TVG9_9GAMM</name>
<comment type="cofactor">
    <cofactor evidence="1">
        <name>Zn(2+)</name>
        <dbReference type="ChEBI" id="CHEBI:29105"/>
    </cofactor>
</comment>
<keyword evidence="3" id="KW-0479">Metal-binding</keyword>
<evidence type="ECO:0000256" key="7">
    <source>
        <dbReference type="ARBA" id="ARBA00048787"/>
    </source>
</evidence>
<evidence type="ECO:0000313" key="10">
    <source>
        <dbReference type="Proteomes" id="UP000054785"/>
    </source>
</evidence>
<sequence length="538" mass="59716">MSRTEEILTKLGDNKNYQLEFLRKVMQESGLIEVDERIHFYDDTPRNCEFARRLPNIEVNQVQRSGSAFKIVNTGASSSVPVDFLVYTKACVFEDSHAEAEACWRAGRVSVHYVAACYAEAGNHAMAEKYVADFGARFDLVVQGYAMAGNDEKLHELYKMKRASAELIASCYSRTPHADKACEWRARMEPKAHTSDLHCHLHGSVSRSFLEETAIKNGRLEAYHALMSTHEAYAAATHQQPEAGFSEEITAKRPQQLEYIHSILCTLEDIQRATEDVVQNARAKYLEIRTTPAAIDGASCEQYIQAFEEGLLNATHLCPQKKAFGLLSLDRSLHTPEHAEAFIAYIKTRSRGHLLGLDIGGNPAAPRTLTGAGLHAVISKTLNAGLALAIHMGEIESAEECEDIDTVLDALEAWSAAQPQSAENPTNPLHGRVRLSHCIYLTDTQRERIRALNAPIEVCPASHRMQNWHLETAPHPVTRIYPDIHCPVVVGTDSETVFGESAKSELSTMIGFFGNRAGLSRREVKAHQETFAFSSFAP</sequence>
<organism evidence="9 10">
    <name type="scientific">Legionella geestiana</name>
    <dbReference type="NCBI Taxonomy" id="45065"/>
    <lineage>
        <taxon>Bacteria</taxon>
        <taxon>Pseudomonadati</taxon>
        <taxon>Pseudomonadota</taxon>
        <taxon>Gammaproteobacteria</taxon>
        <taxon>Legionellales</taxon>
        <taxon>Legionellaceae</taxon>
        <taxon>Legionella</taxon>
    </lineage>
</organism>
<keyword evidence="4" id="KW-0378">Hydrolase</keyword>
<dbReference type="SUPFAM" id="SSF51556">
    <property type="entry name" value="Metallo-dependent hydrolases"/>
    <property type="match status" value="1"/>
</dbReference>
<keyword evidence="10" id="KW-1185">Reference proteome</keyword>
<dbReference type="Pfam" id="PF00962">
    <property type="entry name" value="A_deaminase"/>
    <property type="match status" value="1"/>
</dbReference>
<evidence type="ECO:0000313" key="9">
    <source>
        <dbReference type="EMBL" id="KTC99650.1"/>
    </source>
</evidence>
<comment type="catalytic activity">
    <reaction evidence="7">
        <text>N(6)-methyl-AMP + H2O + H(+) = IMP + methylamine</text>
        <dbReference type="Rhea" id="RHEA:16001"/>
        <dbReference type="ChEBI" id="CHEBI:15377"/>
        <dbReference type="ChEBI" id="CHEBI:15378"/>
        <dbReference type="ChEBI" id="CHEBI:58053"/>
        <dbReference type="ChEBI" id="CHEBI:59338"/>
        <dbReference type="ChEBI" id="CHEBI:144842"/>
    </reaction>
    <physiologicalReaction direction="left-to-right" evidence="7">
        <dbReference type="Rhea" id="RHEA:16002"/>
    </physiologicalReaction>
</comment>
<dbReference type="GO" id="GO:0004000">
    <property type="term" value="F:adenosine deaminase activity"/>
    <property type="evidence" value="ECO:0007669"/>
    <property type="project" value="TreeGrafter"/>
</dbReference>
<evidence type="ECO:0000256" key="2">
    <source>
        <dbReference type="ARBA" id="ARBA00006676"/>
    </source>
</evidence>
<dbReference type="InterPro" id="IPR001365">
    <property type="entry name" value="A_deaminase_dom"/>
</dbReference>
<protein>
    <submittedName>
        <fullName evidence="9">Adenosine deaminase</fullName>
    </submittedName>
</protein>
<evidence type="ECO:0000256" key="1">
    <source>
        <dbReference type="ARBA" id="ARBA00001947"/>
    </source>
</evidence>
<evidence type="ECO:0000256" key="4">
    <source>
        <dbReference type="ARBA" id="ARBA00022801"/>
    </source>
</evidence>
<dbReference type="GO" id="GO:0009117">
    <property type="term" value="P:nucleotide metabolic process"/>
    <property type="evidence" value="ECO:0007669"/>
    <property type="project" value="UniProtKB-KW"/>
</dbReference>
<dbReference type="Proteomes" id="UP000054785">
    <property type="component" value="Unassembled WGS sequence"/>
</dbReference>
<gene>
    <name evidence="9" type="ORF">Lgee_1142</name>
</gene>
<keyword evidence="5" id="KW-0862">Zinc</keyword>
<proteinExistence type="inferred from homology"/>
<evidence type="ECO:0000256" key="5">
    <source>
        <dbReference type="ARBA" id="ARBA00022833"/>
    </source>
</evidence>
<comment type="caution">
    <text evidence="9">The sequence shown here is derived from an EMBL/GenBank/DDBJ whole genome shotgun (WGS) entry which is preliminary data.</text>
</comment>
<evidence type="ECO:0000256" key="6">
    <source>
        <dbReference type="ARBA" id="ARBA00023080"/>
    </source>
</evidence>